<dbReference type="SUPFAM" id="SSF53474">
    <property type="entry name" value="alpha/beta-Hydrolases"/>
    <property type="match status" value="1"/>
</dbReference>
<dbReference type="GO" id="GO:0016787">
    <property type="term" value="F:hydrolase activity"/>
    <property type="evidence" value="ECO:0007669"/>
    <property type="project" value="UniProtKB-KW"/>
</dbReference>
<dbReference type="Pfam" id="PF07859">
    <property type="entry name" value="Abhydrolase_3"/>
    <property type="match status" value="1"/>
</dbReference>
<dbReference type="Gene3D" id="3.40.50.1820">
    <property type="entry name" value="alpha/beta hydrolase"/>
    <property type="match status" value="1"/>
</dbReference>
<dbReference type="HOGENOM" id="CLU_016852_1_1_1"/>
<dbReference type="AlphaFoldDB" id="G4TD55"/>
<keyword evidence="1" id="KW-0378">Hydrolase</keyword>
<dbReference type="eggNOG" id="ENOG502S28Q">
    <property type="taxonomic scope" value="Eukaryota"/>
</dbReference>
<dbReference type="Proteomes" id="UP000007148">
    <property type="component" value="Unassembled WGS sequence"/>
</dbReference>
<dbReference type="PANTHER" id="PTHR48081:SF33">
    <property type="entry name" value="KYNURENINE FORMAMIDASE"/>
    <property type="match status" value="1"/>
</dbReference>
<evidence type="ECO:0000259" key="2">
    <source>
        <dbReference type="Pfam" id="PF07859"/>
    </source>
</evidence>
<dbReference type="STRING" id="1109443.G4TD55"/>
<dbReference type="OrthoDB" id="6495301at2759"/>
<proteinExistence type="predicted"/>
<dbReference type="InterPro" id="IPR029058">
    <property type="entry name" value="AB_hydrolase_fold"/>
</dbReference>
<evidence type="ECO:0000313" key="3">
    <source>
        <dbReference type="EMBL" id="CCA69231.1"/>
    </source>
</evidence>
<protein>
    <recommendedName>
        <fullName evidence="2">Alpha/beta hydrolase fold-3 domain-containing protein</fullName>
    </recommendedName>
</protein>
<keyword evidence="4" id="KW-1185">Reference proteome</keyword>
<gene>
    <name evidence="3" type="ORF">PIIN_03130</name>
</gene>
<evidence type="ECO:0000256" key="1">
    <source>
        <dbReference type="ARBA" id="ARBA00022801"/>
    </source>
</evidence>
<reference evidence="3 4" key="1">
    <citation type="journal article" date="2011" name="PLoS Pathog.">
        <title>Endophytic Life Strategies Decoded by Genome and Transcriptome Analyses of the Mutualistic Root Symbiont Piriformospora indica.</title>
        <authorList>
            <person name="Zuccaro A."/>
            <person name="Lahrmann U."/>
            <person name="Guldener U."/>
            <person name="Langen G."/>
            <person name="Pfiffi S."/>
            <person name="Biedenkopf D."/>
            <person name="Wong P."/>
            <person name="Samans B."/>
            <person name="Grimm C."/>
            <person name="Basiewicz M."/>
            <person name="Murat C."/>
            <person name="Martin F."/>
            <person name="Kogel K.H."/>
        </authorList>
    </citation>
    <scope>NUCLEOTIDE SEQUENCE [LARGE SCALE GENOMIC DNA]</scope>
    <source>
        <strain evidence="3 4">DSM 11827</strain>
    </source>
</reference>
<organism evidence="3 4">
    <name type="scientific">Serendipita indica (strain DSM 11827)</name>
    <name type="common">Root endophyte fungus</name>
    <name type="synonym">Piriformospora indica</name>
    <dbReference type="NCBI Taxonomy" id="1109443"/>
    <lineage>
        <taxon>Eukaryota</taxon>
        <taxon>Fungi</taxon>
        <taxon>Dikarya</taxon>
        <taxon>Basidiomycota</taxon>
        <taxon>Agaricomycotina</taxon>
        <taxon>Agaricomycetes</taxon>
        <taxon>Sebacinales</taxon>
        <taxon>Serendipitaceae</taxon>
        <taxon>Serendipita</taxon>
    </lineage>
</organism>
<dbReference type="EMBL" id="CAFZ01000050">
    <property type="protein sequence ID" value="CCA69231.1"/>
    <property type="molecule type" value="Genomic_DNA"/>
</dbReference>
<dbReference type="InterPro" id="IPR050300">
    <property type="entry name" value="GDXG_lipolytic_enzyme"/>
</dbReference>
<dbReference type="InterPro" id="IPR013094">
    <property type="entry name" value="AB_hydrolase_3"/>
</dbReference>
<name>G4TD55_SERID</name>
<evidence type="ECO:0000313" key="4">
    <source>
        <dbReference type="Proteomes" id="UP000007148"/>
    </source>
</evidence>
<dbReference type="PANTHER" id="PTHR48081">
    <property type="entry name" value="AB HYDROLASE SUPERFAMILY PROTEIN C4A8.06C"/>
    <property type="match status" value="1"/>
</dbReference>
<comment type="caution">
    <text evidence="3">The sequence shown here is derived from an EMBL/GenBank/DDBJ whole genome shotgun (WGS) entry which is preliminary data.</text>
</comment>
<feature type="domain" description="Alpha/beta hydrolase fold-3" evidence="2">
    <location>
        <begin position="40"/>
        <end position="140"/>
    </location>
</feature>
<dbReference type="InParanoid" id="G4TD55"/>
<accession>G4TD55</accession>
<dbReference type="OMA" id="HSCGGHM"/>
<sequence length="282" mass="30883">MTELQVLRDLRYGEHPLHTWDLYIPSGISESPDSKAKGVIVFVHGGAWRSGDKSEHETLARNLLSASKLPIAVPNYRLSPRTPPPDSEASIKHPVHVQDTSLALDAIISSQNLRQISDTSRVFLIGHSCGAHMLASLLLDPPAGEGAPSDLRPSVAVNDAIKGVVLAEGIHDLDLLLETFPSYQDFVQGAFPGSNFSPFSVTRYSVREGAPLRWLVAQSQGDTLIDEAQAASMYAHLQSEYGRMGWDTALVQKDFDSTTEDHDKVLLTTRFAEVACRILEEN</sequence>